<dbReference type="SMART" id="SM01092">
    <property type="entry name" value="CO_deh_flav_C"/>
    <property type="match status" value="1"/>
</dbReference>
<keyword evidence="4" id="KW-1185">Reference proteome</keyword>
<dbReference type="PANTHER" id="PTHR42659:SF1">
    <property type="entry name" value="OXIDOREDUCTASE"/>
    <property type="match status" value="1"/>
</dbReference>
<dbReference type="EMBL" id="JBDJNQ010000010">
    <property type="protein sequence ID" value="MEN5379536.1"/>
    <property type="molecule type" value="Genomic_DNA"/>
</dbReference>
<dbReference type="InterPro" id="IPR036318">
    <property type="entry name" value="FAD-bd_PCMH-like_sf"/>
</dbReference>
<dbReference type="InterPro" id="IPR051312">
    <property type="entry name" value="Diverse_Substr_Oxidored"/>
</dbReference>
<dbReference type="Proteomes" id="UP001409291">
    <property type="component" value="Unassembled WGS sequence"/>
</dbReference>
<organism evidence="3 4">
    <name type="scientific">Sphingobacterium kitahiroshimense</name>
    <dbReference type="NCBI Taxonomy" id="470446"/>
    <lineage>
        <taxon>Bacteria</taxon>
        <taxon>Pseudomonadati</taxon>
        <taxon>Bacteroidota</taxon>
        <taxon>Sphingobacteriia</taxon>
        <taxon>Sphingobacteriales</taxon>
        <taxon>Sphingobacteriaceae</taxon>
        <taxon>Sphingobacterium</taxon>
    </lineage>
</organism>
<sequence length="325" mass="35446">MKPFEFIRVTNTKTALSHKKDHVQYIAGGTNLVDLMKKNVHLPDTVVDINDALIRTIDTHDKNIHIGAMVRNTEIATDAKVLKDFPLLAKAVLAGASPQIRNMASTGGNILQRTRCPYFYDTTTHCNKREPGTGCSAYAGENRMSAIIGYSKDCVAVHPSDLCVAFVALDAEVHVITKDQKETVIPFQEFHRLPGNDPHLDNNLPDHALISFIKISENPFAKHCAYLKIRDRASYAFALVSVAAALHLDGDRIVEARLASGGVAHKPWRWLEAEEFLIGKNATAAVFSEAAAMIVADAHPLAQNGFKVGMLKGAVESALAQCLLA</sequence>
<evidence type="ECO:0000313" key="3">
    <source>
        <dbReference type="EMBL" id="MEN5379536.1"/>
    </source>
</evidence>
<reference evidence="3 4" key="1">
    <citation type="submission" date="2024-04" db="EMBL/GenBank/DDBJ databases">
        <title>WGS of bacteria from Torrens River.</title>
        <authorList>
            <person name="Wyrsch E.R."/>
            <person name="Drigo B."/>
        </authorList>
    </citation>
    <scope>NUCLEOTIDE SEQUENCE [LARGE SCALE GENOMIC DNA]</scope>
    <source>
        <strain evidence="3 4">TWI391</strain>
    </source>
</reference>
<gene>
    <name evidence="3" type="ORF">ABE541_19875</name>
</gene>
<proteinExistence type="predicted"/>
<dbReference type="Gene3D" id="3.30.390.50">
    <property type="entry name" value="CO dehydrogenase flavoprotein, C-terminal domain"/>
    <property type="match status" value="1"/>
</dbReference>
<dbReference type="InterPro" id="IPR036683">
    <property type="entry name" value="CO_DH_flav_C_dom_sf"/>
</dbReference>
<dbReference type="Pfam" id="PF00941">
    <property type="entry name" value="FAD_binding_5"/>
    <property type="match status" value="1"/>
</dbReference>
<dbReference type="SUPFAM" id="SSF55447">
    <property type="entry name" value="CO dehydrogenase flavoprotein C-terminal domain-like"/>
    <property type="match status" value="1"/>
</dbReference>
<keyword evidence="1" id="KW-0274">FAD</keyword>
<evidence type="ECO:0000256" key="1">
    <source>
        <dbReference type="ARBA" id="ARBA00022827"/>
    </source>
</evidence>
<dbReference type="InterPro" id="IPR002346">
    <property type="entry name" value="Mopterin_DH_FAD-bd"/>
</dbReference>
<dbReference type="InterPro" id="IPR016169">
    <property type="entry name" value="FAD-bd_PCMH_sub2"/>
</dbReference>
<dbReference type="RefSeq" id="WP_132768027.1">
    <property type="nucleotide sequence ID" value="NZ_JAOQNK010000001.1"/>
</dbReference>
<evidence type="ECO:0000259" key="2">
    <source>
        <dbReference type="PROSITE" id="PS51387"/>
    </source>
</evidence>
<dbReference type="PROSITE" id="PS51387">
    <property type="entry name" value="FAD_PCMH"/>
    <property type="match status" value="1"/>
</dbReference>
<feature type="domain" description="FAD-binding PCMH-type" evidence="2">
    <location>
        <begin position="1"/>
        <end position="220"/>
    </location>
</feature>
<dbReference type="Gene3D" id="3.30.465.10">
    <property type="match status" value="1"/>
</dbReference>
<dbReference type="InterPro" id="IPR016167">
    <property type="entry name" value="FAD-bd_PCMH_sub1"/>
</dbReference>
<dbReference type="InterPro" id="IPR016166">
    <property type="entry name" value="FAD-bd_PCMH"/>
</dbReference>
<evidence type="ECO:0000313" key="4">
    <source>
        <dbReference type="Proteomes" id="UP001409291"/>
    </source>
</evidence>
<dbReference type="PANTHER" id="PTHR42659">
    <property type="entry name" value="XANTHINE DEHYDROGENASE SUBUNIT C-RELATED"/>
    <property type="match status" value="1"/>
</dbReference>
<dbReference type="Gene3D" id="3.30.43.10">
    <property type="entry name" value="Uridine Diphospho-n-acetylenolpyruvylglucosamine Reductase, domain 2"/>
    <property type="match status" value="1"/>
</dbReference>
<keyword evidence="1" id="KW-0285">Flavoprotein</keyword>
<name>A0ABV0BXM2_9SPHI</name>
<dbReference type="InterPro" id="IPR005107">
    <property type="entry name" value="CO_DH_flav_C"/>
</dbReference>
<protein>
    <submittedName>
        <fullName evidence="3">Xanthine dehydrogenase family protein subunit M</fullName>
    </submittedName>
</protein>
<dbReference type="SUPFAM" id="SSF56176">
    <property type="entry name" value="FAD-binding/transporter-associated domain-like"/>
    <property type="match status" value="1"/>
</dbReference>
<dbReference type="Pfam" id="PF03450">
    <property type="entry name" value="CO_deh_flav_C"/>
    <property type="match status" value="1"/>
</dbReference>
<comment type="caution">
    <text evidence="3">The sequence shown here is derived from an EMBL/GenBank/DDBJ whole genome shotgun (WGS) entry which is preliminary data.</text>
</comment>
<accession>A0ABV0BXM2</accession>